<dbReference type="Gene3D" id="3.40.50.300">
    <property type="entry name" value="P-loop containing nucleotide triphosphate hydrolases"/>
    <property type="match status" value="2"/>
</dbReference>
<proteinExistence type="inferred from homology"/>
<accession>F0WTB4</accession>
<gene>
    <name evidence="7" type="primary">AlNc14C248G9597</name>
    <name evidence="7" type="ORF">ALNC14_107470</name>
</gene>
<evidence type="ECO:0000313" key="7">
    <source>
        <dbReference type="EMBL" id="CCA24603.1"/>
    </source>
</evidence>
<dbReference type="GO" id="GO:0030915">
    <property type="term" value="C:Smc5-Smc6 complex"/>
    <property type="evidence" value="ECO:0007669"/>
    <property type="project" value="TreeGrafter"/>
</dbReference>
<keyword evidence="3 4" id="KW-0175">Coiled coil</keyword>
<feature type="domain" description="RecF/RecN/SMC N-terminal" evidence="6">
    <location>
        <begin position="23"/>
        <end position="1040"/>
    </location>
</feature>
<feature type="coiled-coil region" evidence="4">
    <location>
        <begin position="633"/>
        <end position="712"/>
    </location>
</feature>
<evidence type="ECO:0000256" key="1">
    <source>
        <dbReference type="ARBA" id="ARBA00010171"/>
    </source>
</evidence>
<dbReference type="InterPro" id="IPR003395">
    <property type="entry name" value="RecF/RecN/SMC_N"/>
</dbReference>
<dbReference type="GO" id="GO:0003697">
    <property type="term" value="F:single-stranded DNA binding"/>
    <property type="evidence" value="ECO:0007669"/>
    <property type="project" value="TreeGrafter"/>
</dbReference>
<dbReference type="Pfam" id="PF02463">
    <property type="entry name" value="SMC_N"/>
    <property type="match status" value="1"/>
</dbReference>
<evidence type="ECO:0000256" key="5">
    <source>
        <dbReference type="SAM" id="MobiDB-lite"/>
    </source>
</evidence>
<organism evidence="7">
    <name type="scientific">Albugo laibachii Nc14</name>
    <dbReference type="NCBI Taxonomy" id="890382"/>
    <lineage>
        <taxon>Eukaryota</taxon>
        <taxon>Sar</taxon>
        <taxon>Stramenopiles</taxon>
        <taxon>Oomycota</taxon>
        <taxon>Peronosporomycetes</taxon>
        <taxon>Albuginales</taxon>
        <taxon>Albuginaceae</taxon>
        <taxon>Albugo</taxon>
    </lineage>
</organism>
<dbReference type="EMBL" id="FR824293">
    <property type="protein sequence ID" value="CCA24603.1"/>
    <property type="molecule type" value="Genomic_DNA"/>
</dbReference>
<dbReference type="PANTHER" id="PTHR45916">
    <property type="entry name" value="STRUCTURAL MAINTENANCE OF CHROMOSOMES PROTEIN 5"/>
    <property type="match status" value="1"/>
</dbReference>
<reference evidence="7" key="2">
    <citation type="submission" date="2011-02" db="EMBL/GenBank/DDBJ databases">
        <authorList>
            <person name="MacLean D."/>
        </authorList>
    </citation>
    <scope>NUCLEOTIDE SEQUENCE</scope>
</reference>
<name>F0WTB4_9STRA</name>
<dbReference type="AlphaFoldDB" id="F0WTB4"/>
<dbReference type="HOGENOM" id="CLU_004969_2_0_1"/>
<feature type="region of interest" description="Disordered" evidence="5">
    <location>
        <begin position="296"/>
        <end position="316"/>
    </location>
</feature>
<evidence type="ECO:0000256" key="2">
    <source>
        <dbReference type="ARBA" id="ARBA00018687"/>
    </source>
</evidence>
<sequence>MTSDANGDDWSMSSCDEYVDGSIYRVKLHNFLTYNDAEFHPGPRLNLILGPNGTGKSSVVCALCVGLGGSTKVLGRADKVGQFVRHEKESGFVEIELFFGSGNSIIRRIIQRDHRSTWFLNGREATYKQILQLMARAKIQIDNLCQFLPQDKVGEFTQMNRMQLLNATEQAVLNGELATTHEEIVRMQQEMHTKKKELLRAKQALDLKKSENQQRKVEAKRIIEHEDRIKETELLEKKSMWVEFHNYKAQVEVLKATKKRCHQMLEDAQQVNVLPLQERLEKEKIRLEGLEKKKKHFEQQRRQEEDRMVRERTASEQLESEQSRILSEIEEIRNHHQETQQKVLRLERELNEVCLELKQSQLPPEDLIKRKKVEIENEQRSQEAERAEVTTERESCVRRLFTMEQQSGRIVSQLAKLEDEIVQRRLAIQRFDPDSIRALDWVDQNRSKFKRPVWGPVVLQLTVKELLYAKFVEDTLPKWLMTAIVTECYEDYNTIIHELHSGPTDQRIKASVLIVQDGRCSKINRPYGFDRMRSLQKEYGIIGYLDELITAPDIIQEVLRVHGGVHTVLVGSLMTEDAINRGVDIFSKLSSREKKVAFVTPKKKYVVSVSRYGNGNVTTRTNDLQNPRLLAASSSNSEKKDELSANLKHLQNEVKTVQNKILELKEKEKSAAEARSASLQHIAKLRTQLVNIMRMEERIVEAKRRVDCLRRDLDQDLSVKKKDALSRLRKLLVEYAFQLGNIIFAYADTYFECNYRQGSQLEKGLTSTKKAYRAAVEYTSANFCCNAQQLRVNGVTQCLRQAVLKICDLRQKYEDSKEQLLCAANEAVQLKKRAERQAPWETYESQFEQSPDDLEELRGLIESNKASLECFRGDTRILSIYRRVKEEIINEEHEVEELQAITQTEGDEINQIRESWHAQLRAVVEEIDRNFQEYFKDIGCMGEVVLIDDDEDLTKWGIERRAQFRKNASLSIMTSEEQSGGEKSVGTIMYLMAIQNMTCCPFRVVDEINQGMDVYNERKVFHRITKASCGKKLPQYFLITPKLITKLEYHRDTKVMVILNGPFNKLSQEQWNPSKYIESERRNKRLSVAQDDENPKKRC</sequence>
<feature type="compositionally biased region" description="Basic and acidic residues" evidence="5">
    <location>
        <begin position="296"/>
        <end position="314"/>
    </location>
</feature>
<dbReference type="InterPro" id="IPR027417">
    <property type="entry name" value="P-loop_NTPase"/>
</dbReference>
<evidence type="ECO:0000256" key="3">
    <source>
        <dbReference type="ARBA" id="ARBA00023054"/>
    </source>
</evidence>
<dbReference type="GO" id="GO:0000724">
    <property type="term" value="P:double-strand break repair via homologous recombination"/>
    <property type="evidence" value="ECO:0007669"/>
    <property type="project" value="TreeGrafter"/>
</dbReference>
<dbReference type="SUPFAM" id="SSF52540">
    <property type="entry name" value="P-loop containing nucleoside triphosphate hydrolases"/>
    <property type="match status" value="1"/>
</dbReference>
<protein>
    <recommendedName>
        <fullName evidence="2">Structural maintenance of chromosomes protein 5</fullName>
    </recommendedName>
</protein>
<reference evidence="7" key="1">
    <citation type="journal article" date="2011" name="PLoS Biol.">
        <title>Gene gain and loss during evolution of obligate parasitism in the white rust pathogen of Arabidopsis thaliana.</title>
        <authorList>
            <person name="Kemen E."/>
            <person name="Gardiner A."/>
            <person name="Schultz-Larsen T."/>
            <person name="Kemen A.C."/>
            <person name="Balmuth A.L."/>
            <person name="Robert-Seilaniantz A."/>
            <person name="Bailey K."/>
            <person name="Holub E."/>
            <person name="Studholme D.J."/>
            <person name="Maclean D."/>
            <person name="Jones J.D."/>
        </authorList>
    </citation>
    <scope>NUCLEOTIDE SEQUENCE</scope>
</reference>
<dbReference type="GO" id="GO:0005634">
    <property type="term" value="C:nucleus"/>
    <property type="evidence" value="ECO:0007669"/>
    <property type="project" value="TreeGrafter"/>
</dbReference>
<comment type="similarity">
    <text evidence="1">Belongs to the SMC family. SMC5 subfamily.</text>
</comment>
<dbReference type="PANTHER" id="PTHR45916:SF1">
    <property type="entry name" value="STRUCTURAL MAINTENANCE OF CHROMOSOMES PROTEIN 5"/>
    <property type="match status" value="1"/>
</dbReference>
<evidence type="ECO:0000259" key="6">
    <source>
        <dbReference type="Pfam" id="PF02463"/>
    </source>
</evidence>
<evidence type="ECO:0000256" key="4">
    <source>
        <dbReference type="SAM" id="Coils"/>
    </source>
</evidence>